<name>A0A5D4RU17_9BACI</name>
<dbReference type="AlphaFoldDB" id="A0A5D4RU17"/>
<sequence length="365" mass="41944">MERRGGRKMNHLGILTLNPDPANPLYSGIGKESLSYPICLHLFSPEDLSPFTEGIEGYTYCRESGVWKEDAFRIPEYLYDRTYYQAGKQQQAKAVVQWLKQQPHVTFLGYGLPNKWILYEELRKGPLAPYLPGTRLLKEVEDLTAFLNREEEAIIKPVDGAHGFGIYHLRTNGPSIIVRTTKKDGILSHTFHNRDEFKRFTLRLMKKHTFLIQRRLENQVQDRPYDLRIHMAKDPSGNWQEYHRAFRYGHPEGILTNVSSGAEYVPYDEWKAAHPGPPWAVMEEELKEILSILPLELEERFSPLLELGIDITIGADHSIWLLDINSKPGHKLMQTGGLDSSELSRIPLDHCMNLSSQSAPTRSDH</sequence>
<accession>A0A5D4RU17</accession>
<dbReference type="Proteomes" id="UP000322997">
    <property type="component" value="Unassembled WGS sequence"/>
</dbReference>
<protein>
    <submittedName>
        <fullName evidence="1">YheC/YheD family protein</fullName>
    </submittedName>
</protein>
<comment type="caution">
    <text evidence="1">The sequence shown here is derived from an EMBL/GenBank/DDBJ whole genome shotgun (WGS) entry which is preliminary data.</text>
</comment>
<dbReference type="Pfam" id="PF14398">
    <property type="entry name" value="ATPgrasp_YheCD"/>
    <property type="match status" value="1"/>
</dbReference>
<proteinExistence type="predicted"/>
<dbReference type="InterPro" id="IPR026838">
    <property type="entry name" value="YheC/D"/>
</dbReference>
<dbReference type="SUPFAM" id="SSF56059">
    <property type="entry name" value="Glutathione synthetase ATP-binding domain-like"/>
    <property type="match status" value="1"/>
</dbReference>
<gene>
    <name evidence="1" type="ORF">FZC83_13715</name>
</gene>
<organism evidence="1 2">
    <name type="scientific">Rossellomorea marisflavi</name>
    <dbReference type="NCBI Taxonomy" id="189381"/>
    <lineage>
        <taxon>Bacteria</taxon>
        <taxon>Bacillati</taxon>
        <taxon>Bacillota</taxon>
        <taxon>Bacilli</taxon>
        <taxon>Bacillales</taxon>
        <taxon>Bacillaceae</taxon>
        <taxon>Rossellomorea</taxon>
    </lineage>
</organism>
<evidence type="ECO:0000313" key="2">
    <source>
        <dbReference type="Proteomes" id="UP000322997"/>
    </source>
</evidence>
<dbReference type="EMBL" id="VTEQ01000003">
    <property type="protein sequence ID" value="TYS54259.1"/>
    <property type="molecule type" value="Genomic_DNA"/>
</dbReference>
<evidence type="ECO:0000313" key="1">
    <source>
        <dbReference type="EMBL" id="TYS54259.1"/>
    </source>
</evidence>
<reference evidence="1 2" key="1">
    <citation type="submission" date="2019-08" db="EMBL/GenBank/DDBJ databases">
        <title>Bacillus genomes from the desert of Cuatro Cienegas, Coahuila.</title>
        <authorList>
            <person name="Olmedo-Alvarez G."/>
        </authorList>
    </citation>
    <scope>NUCLEOTIDE SEQUENCE [LARGE SCALE GENOMIC DNA]</scope>
    <source>
        <strain evidence="1 2">CH108_3D</strain>
    </source>
</reference>